<protein>
    <submittedName>
        <fullName evidence="1">Uncharacterized protein</fullName>
    </submittedName>
</protein>
<evidence type="ECO:0000313" key="1">
    <source>
        <dbReference type="EMBL" id="KAK1270134.1"/>
    </source>
</evidence>
<dbReference type="Proteomes" id="UP001179952">
    <property type="component" value="Unassembled WGS sequence"/>
</dbReference>
<comment type="caution">
    <text evidence="1">The sequence shown here is derived from an EMBL/GenBank/DDBJ whole genome shotgun (WGS) entry which is preliminary data.</text>
</comment>
<accession>A0AAV9B0G1</accession>
<proteinExistence type="predicted"/>
<evidence type="ECO:0000313" key="2">
    <source>
        <dbReference type="Proteomes" id="UP001179952"/>
    </source>
</evidence>
<keyword evidence="2" id="KW-1185">Reference proteome</keyword>
<sequence length="59" mass="6967">MSRIHERVPQRFMVGCVSNSRGEYEFKLKEYYVLDSWGIFLEFMSGVCHRLMGECVSDL</sequence>
<dbReference type="EMBL" id="JAUJYN010000005">
    <property type="protein sequence ID" value="KAK1270134.1"/>
    <property type="molecule type" value="Genomic_DNA"/>
</dbReference>
<reference evidence="1" key="1">
    <citation type="journal article" date="2023" name="Nat. Commun.">
        <title>Diploid and tetraploid genomes of Acorus and the evolution of monocots.</title>
        <authorList>
            <person name="Ma L."/>
            <person name="Liu K.W."/>
            <person name="Li Z."/>
            <person name="Hsiao Y.Y."/>
            <person name="Qi Y."/>
            <person name="Fu T."/>
            <person name="Tang G.D."/>
            <person name="Zhang D."/>
            <person name="Sun W.H."/>
            <person name="Liu D.K."/>
            <person name="Li Y."/>
            <person name="Chen G.Z."/>
            <person name="Liu X.D."/>
            <person name="Liao X.Y."/>
            <person name="Jiang Y.T."/>
            <person name="Yu X."/>
            <person name="Hao Y."/>
            <person name="Huang J."/>
            <person name="Zhao X.W."/>
            <person name="Ke S."/>
            <person name="Chen Y.Y."/>
            <person name="Wu W.L."/>
            <person name="Hsu J.L."/>
            <person name="Lin Y.F."/>
            <person name="Huang M.D."/>
            <person name="Li C.Y."/>
            <person name="Huang L."/>
            <person name="Wang Z.W."/>
            <person name="Zhao X."/>
            <person name="Zhong W.Y."/>
            <person name="Peng D.H."/>
            <person name="Ahmad S."/>
            <person name="Lan S."/>
            <person name="Zhang J.S."/>
            <person name="Tsai W.C."/>
            <person name="Van de Peer Y."/>
            <person name="Liu Z.J."/>
        </authorList>
    </citation>
    <scope>NUCLEOTIDE SEQUENCE</scope>
    <source>
        <strain evidence="1">SCP</strain>
    </source>
</reference>
<organism evidence="1 2">
    <name type="scientific">Acorus gramineus</name>
    <name type="common">Dwarf sweet flag</name>
    <dbReference type="NCBI Taxonomy" id="55184"/>
    <lineage>
        <taxon>Eukaryota</taxon>
        <taxon>Viridiplantae</taxon>
        <taxon>Streptophyta</taxon>
        <taxon>Embryophyta</taxon>
        <taxon>Tracheophyta</taxon>
        <taxon>Spermatophyta</taxon>
        <taxon>Magnoliopsida</taxon>
        <taxon>Liliopsida</taxon>
        <taxon>Acoraceae</taxon>
        <taxon>Acorus</taxon>
    </lineage>
</organism>
<dbReference type="AlphaFoldDB" id="A0AAV9B0G1"/>
<name>A0AAV9B0G1_ACOGR</name>
<gene>
    <name evidence="1" type="ORF">QJS04_geneDACA012683</name>
</gene>
<reference evidence="1" key="2">
    <citation type="submission" date="2023-06" db="EMBL/GenBank/DDBJ databases">
        <authorList>
            <person name="Ma L."/>
            <person name="Liu K.-W."/>
            <person name="Li Z."/>
            <person name="Hsiao Y.-Y."/>
            <person name="Qi Y."/>
            <person name="Fu T."/>
            <person name="Tang G."/>
            <person name="Zhang D."/>
            <person name="Sun W.-H."/>
            <person name="Liu D.-K."/>
            <person name="Li Y."/>
            <person name="Chen G.-Z."/>
            <person name="Liu X.-D."/>
            <person name="Liao X.-Y."/>
            <person name="Jiang Y.-T."/>
            <person name="Yu X."/>
            <person name="Hao Y."/>
            <person name="Huang J."/>
            <person name="Zhao X.-W."/>
            <person name="Ke S."/>
            <person name="Chen Y.-Y."/>
            <person name="Wu W.-L."/>
            <person name="Hsu J.-L."/>
            <person name="Lin Y.-F."/>
            <person name="Huang M.-D."/>
            <person name="Li C.-Y."/>
            <person name="Huang L."/>
            <person name="Wang Z.-W."/>
            <person name="Zhao X."/>
            <person name="Zhong W.-Y."/>
            <person name="Peng D.-H."/>
            <person name="Ahmad S."/>
            <person name="Lan S."/>
            <person name="Zhang J.-S."/>
            <person name="Tsai W.-C."/>
            <person name="Van De Peer Y."/>
            <person name="Liu Z.-J."/>
        </authorList>
    </citation>
    <scope>NUCLEOTIDE SEQUENCE</scope>
    <source>
        <strain evidence="1">SCP</strain>
        <tissue evidence="1">Leaves</tissue>
    </source>
</reference>